<reference evidence="3 4" key="1">
    <citation type="journal article" date="2019" name="Nat. Microbiol.">
        <title>Mediterranean grassland soil C-N compound turnover is dependent on rainfall and depth, and is mediated by genomically divergent microorganisms.</title>
        <authorList>
            <person name="Diamond S."/>
            <person name="Andeer P.F."/>
            <person name="Li Z."/>
            <person name="Crits-Christoph A."/>
            <person name="Burstein D."/>
            <person name="Anantharaman K."/>
            <person name="Lane K.R."/>
            <person name="Thomas B.C."/>
            <person name="Pan C."/>
            <person name="Northen T.R."/>
            <person name="Banfield J.F."/>
        </authorList>
    </citation>
    <scope>NUCLEOTIDE SEQUENCE [LARGE SCALE GENOMIC DNA]</scope>
    <source>
        <strain evidence="2">NP_1</strain>
        <strain evidence="1">NP_2</strain>
    </source>
</reference>
<dbReference type="EMBL" id="VBAJ01000280">
    <property type="protein sequence ID" value="TMJ03635.1"/>
    <property type="molecule type" value="Genomic_DNA"/>
</dbReference>
<evidence type="ECO:0000313" key="2">
    <source>
        <dbReference type="EMBL" id="TMJ10739.1"/>
    </source>
</evidence>
<evidence type="ECO:0008006" key="5">
    <source>
        <dbReference type="Google" id="ProtNLM"/>
    </source>
</evidence>
<organism evidence="2 3">
    <name type="scientific">Candidatus Segetimicrobium genomatis</name>
    <dbReference type="NCBI Taxonomy" id="2569760"/>
    <lineage>
        <taxon>Bacteria</taxon>
        <taxon>Bacillati</taxon>
        <taxon>Candidatus Sysuimicrobiota</taxon>
        <taxon>Candidatus Sysuimicrobiia</taxon>
        <taxon>Candidatus Sysuimicrobiales</taxon>
        <taxon>Candidatus Segetimicrobiaceae</taxon>
        <taxon>Candidatus Segetimicrobium</taxon>
    </lineage>
</organism>
<sequence length="147" mass="15566">MSKVLLAAATAGLVALTSTPRYQLRVVDETGRTRWSAPVSSATTVTLAYTNSIYGALTEERFAVTPDGFALADVRSTSEAVLAYNGLSAPYRRDGAFLVAAASAHLREIVLRVGQTGRPRLRVGTTDLPLYQAGEGTRLVITVAPSP</sequence>
<dbReference type="AlphaFoldDB" id="A0A537LRU1"/>
<evidence type="ECO:0000313" key="4">
    <source>
        <dbReference type="Proteomes" id="UP000318661"/>
    </source>
</evidence>
<accession>A0A537LRU1</accession>
<protein>
    <recommendedName>
        <fullName evidence="5">DUF1850 domain-containing protein</fullName>
    </recommendedName>
</protein>
<comment type="caution">
    <text evidence="2">The sequence shown here is derived from an EMBL/GenBank/DDBJ whole genome shotgun (WGS) entry which is preliminary data.</text>
</comment>
<name>A0A537LRU1_9BACT</name>
<evidence type="ECO:0000313" key="1">
    <source>
        <dbReference type="EMBL" id="TMJ03635.1"/>
    </source>
</evidence>
<dbReference type="Proteomes" id="UP000315217">
    <property type="component" value="Unassembled WGS sequence"/>
</dbReference>
<dbReference type="Proteomes" id="UP000318661">
    <property type="component" value="Unassembled WGS sequence"/>
</dbReference>
<evidence type="ECO:0000313" key="3">
    <source>
        <dbReference type="Proteomes" id="UP000315217"/>
    </source>
</evidence>
<gene>
    <name evidence="2" type="ORF">E6G98_06920</name>
    <name evidence="1" type="ORF">E6G99_11340</name>
</gene>
<dbReference type="EMBL" id="VBAI01000102">
    <property type="protein sequence ID" value="TMJ10739.1"/>
    <property type="molecule type" value="Genomic_DNA"/>
</dbReference>
<proteinExistence type="predicted"/>